<feature type="transmembrane region" description="Helical" evidence="1">
    <location>
        <begin position="61"/>
        <end position="85"/>
    </location>
</feature>
<gene>
    <name evidence="2" type="ORF">ALECFALPRED_002441</name>
</gene>
<evidence type="ECO:0000313" key="3">
    <source>
        <dbReference type="Proteomes" id="UP000664203"/>
    </source>
</evidence>
<dbReference type="EMBL" id="CAJPDR010000017">
    <property type="protein sequence ID" value="CAF9906573.1"/>
    <property type="molecule type" value="Genomic_DNA"/>
</dbReference>
<evidence type="ECO:0000313" key="2">
    <source>
        <dbReference type="EMBL" id="CAF9906573.1"/>
    </source>
</evidence>
<accession>A0A8H3EJM6</accession>
<reference evidence="2" key="1">
    <citation type="submission" date="2021-03" db="EMBL/GenBank/DDBJ databases">
        <authorList>
            <person name="Tagirdzhanova G."/>
        </authorList>
    </citation>
    <scope>NUCLEOTIDE SEQUENCE</scope>
</reference>
<feature type="transmembrane region" description="Helical" evidence="1">
    <location>
        <begin position="92"/>
        <end position="114"/>
    </location>
</feature>
<feature type="transmembrane region" description="Helical" evidence="1">
    <location>
        <begin position="147"/>
        <end position="171"/>
    </location>
</feature>
<protein>
    <submittedName>
        <fullName evidence="2">Uncharacterized protein</fullName>
    </submittedName>
</protein>
<name>A0A8H3EJM6_9LECA</name>
<keyword evidence="3" id="KW-1185">Reference proteome</keyword>
<keyword evidence="1" id="KW-0812">Transmembrane</keyword>
<feature type="transmembrane region" description="Helical" evidence="1">
    <location>
        <begin position="26"/>
        <end position="49"/>
    </location>
</feature>
<sequence>MSTLSFHNFSWKGDPKWWNASSWTGYGPIVVCVIFAIAVVQVVCGSIWIVQLGNHLTVPMIIQTLLIPGCSFFNAIPSIHLHMLLRNNPPKLALWFSSIFVVLYLCSAILSLAACAGSSPSGIPHGLRRAECPQGTPGGPEQGVSKAVWDVMVAFQFLSVVGYGIHGSMAYKVHRVLKGRKDRGEVEALDPEQEEARRQKARDLWQKNYRMEGL</sequence>
<evidence type="ECO:0000256" key="1">
    <source>
        <dbReference type="SAM" id="Phobius"/>
    </source>
</evidence>
<organism evidence="2 3">
    <name type="scientific">Alectoria fallacina</name>
    <dbReference type="NCBI Taxonomy" id="1903189"/>
    <lineage>
        <taxon>Eukaryota</taxon>
        <taxon>Fungi</taxon>
        <taxon>Dikarya</taxon>
        <taxon>Ascomycota</taxon>
        <taxon>Pezizomycotina</taxon>
        <taxon>Lecanoromycetes</taxon>
        <taxon>OSLEUM clade</taxon>
        <taxon>Lecanoromycetidae</taxon>
        <taxon>Lecanorales</taxon>
        <taxon>Lecanorineae</taxon>
        <taxon>Parmeliaceae</taxon>
        <taxon>Alectoria</taxon>
    </lineage>
</organism>
<keyword evidence="1" id="KW-0472">Membrane</keyword>
<dbReference type="Proteomes" id="UP000664203">
    <property type="component" value="Unassembled WGS sequence"/>
</dbReference>
<keyword evidence="1" id="KW-1133">Transmembrane helix</keyword>
<dbReference type="AlphaFoldDB" id="A0A8H3EJM6"/>
<proteinExistence type="predicted"/>
<comment type="caution">
    <text evidence="2">The sequence shown here is derived from an EMBL/GenBank/DDBJ whole genome shotgun (WGS) entry which is preliminary data.</text>
</comment>
<dbReference type="OrthoDB" id="4155317at2759"/>